<sequence>MNSVGRLLTVVAMLALITSLVGAGMAGTAVADNQTDADLEVEQPYADGDVNIDTSGNYTTYEVAGSSQLLTLEGVDENATVLDYGTEESEAHLSEHDSFDAYEFETDSDGTYHVYFAIEYEQDSDDGNETETVREDHVAQLSVSDTDTQIVAGETLDEYQSDADRWSNWESDVRAIAGDDVDVDQQTDLAGTLLNLRHNPTEALTGEFLGIVLMLFITTSGLAVLALFGLYHLVVTRQLRKRTNERESLEAEEADLEEKLTELDDQKRNRLLVNTTMFDHLEDEWSARAMHEDLGEDAMSAWLNFTQLVGAGNLLKDRLIAMGKDGYRAAVTRGSDDQYATARLVHPQTDPECSDDEELVALEEKDKISAVADAIAVDDTELVEYDLREHDTRLTEMGPELSAPDSVDELVEELDAELRRFQGNEEEYTKYLLEFVEHVREHPFTDAHGRPKRLRYVLSSWLKTAQINRDMFGMPLADMHAEFLEKLLQDHDPAEDADIEIEQHRKGVKQNAGD</sequence>
<dbReference type="RefSeq" id="WP_139327083.1">
    <property type="nucleotide sequence ID" value="NZ_CP019330.1"/>
</dbReference>
<evidence type="ECO:0000313" key="3">
    <source>
        <dbReference type="EMBL" id="SIS08003.1"/>
    </source>
</evidence>
<evidence type="ECO:0000256" key="2">
    <source>
        <dbReference type="SAM" id="Phobius"/>
    </source>
</evidence>
<feature type="coiled-coil region" evidence="1">
    <location>
        <begin position="239"/>
        <end position="269"/>
    </location>
</feature>
<keyword evidence="2" id="KW-0812">Transmembrane</keyword>
<name>A0A1N7G5X2_9EURY</name>
<keyword evidence="4" id="KW-1185">Reference proteome</keyword>
<dbReference type="EMBL" id="FTNP01000009">
    <property type="protein sequence ID" value="SIS08003.1"/>
    <property type="molecule type" value="Genomic_DNA"/>
</dbReference>
<protein>
    <recommendedName>
        <fullName evidence="5">Fido domain-containing protein</fullName>
    </recommendedName>
</protein>
<dbReference type="Proteomes" id="UP000185687">
    <property type="component" value="Unassembled WGS sequence"/>
</dbReference>
<dbReference type="AlphaFoldDB" id="A0A1N7G5X2"/>
<keyword evidence="2" id="KW-1133">Transmembrane helix</keyword>
<dbReference type="GeneID" id="30957981"/>
<organism evidence="3 4">
    <name type="scientific">Natronorubrum daqingense</name>
    <dbReference type="NCBI Taxonomy" id="588898"/>
    <lineage>
        <taxon>Archaea</taxon>
        <taxon>Methanobacteriati</taxon>
        <taxon>Methanobacteriota</taxon>
        <taxon>Stenosarchaea group</taxon>
        <taxon>Halobacteria</taxon>
        <taxon>Halobacteriales</taxon>
        <taxon>Natrialbaceae</taxon>
        <taxon>Natronorubrum</taxon>
    </lineage>
</organism>
<proteinExistence type="predicted"/>
<evidence type="ECO:0000313" key="4">
    <source>
        <dbReference type="Proteomes" id="UP000185687"/>
    </source>
</evidence>
<feature type="transmembrane region" description="Helical" evidence="2">
    <location>
        <begin position="208"/>
        <end position="234"/>
    </location>
</feature>
<keyword evidence="2" id="KW-0472">Membrane</keyword>
<evidence type="ECO:0008006" key="5">
    <source>
        <dbReference type="Google" id="ProtNLM"/>
    </source>
</evidence>
<evidence type="ECO:0000256" key="1">
    <source>
        <dbReference type="SAM" id="Coils"/>
    </source>
</evidence>
<gene>
    <name evidence="3" type="ORF">SAMN05421809_3757</name>
</gene>
<accession>A0A1N7G5X2</accession>
<reference evidence="3 4" key="1">
    <citation type="submission" date="2017-01" db="EMBL/GenBank/DDBJ databases">
        <authorList>
            <person name="Mah S.A."/>
            <person name="Swanson W.J."/>
            <person name="Moy G.W."/>
            <person name="Vacquier V.D."/>
        </authorList>
    </citation>
    <scope>NUCLEOTIDE SEQUENCE [LARGE SCALE GENOMIC DNA]</scope>
    <source>
        <strain evidence="3 4">CGMCC 1.8909</strain>
    </source>
</reference>
<keyword evidence="1" id="KW-0175">Coiled coil</keyword>
<dbReference type="OrthoDB" id="351315at2157"/>